<dbReference type="InterPro" id="IPR056798">
    <property type="entry name" value="ADH_Fe_C"/>
</dbReference>
<keyword evidence="1" id="KW-0560">Oxidoreductase</keyword>
<evidence type="ECO:0000313" key="5">
    <source>
        <dbReference type="Proteomes" id="UP000284676"/>
    </source>
</evidence>
<dbReference type="GO" id="GO:1990002">
    <property type="term" value="F:methylglyoxal reductase (NADPH) (acetol producing) activity"/>
    <property type="evidence" value="ECO:0007669"/>
    <property type="project" value="TreeGrafter"/>
</dbReference>
<dbReference type="InterPro" id="IPR018211">
    <property type="entry name" value="ADH_Fe_CS"/>
</dbReference>
<dbReference type="PANTHER" id="PTHR43633:SF1">
    <property type="entry name" value="ALCOHOL DEHYDROGENASE YQHD"/>
    <property type="match status" value="1"/>
</dbReference>
<dbReference type="Pfam" id="PF25137">
    <property type="entry name" value="ADH_Fe_C"/>
    <property type="match status" value="1"/>
</dbReference>
<accession>A0A414PUD2</accession>
<dbReference type="SUPFAM" id="SSF56796">
    <property type="entry name" value="Dehydroquinate synthase-like"/>
    <property type="match status" value="1"/>
</dbReference>
<evidence type="ECO:0000313" key="4">
    <source>
        <dbReference type="EMBL" id="RHF72163.1"/>
    </source>
</evidence>
<comment type="caution">
    <text evidence="4">The sequence shown here is derived from an EMBL/GenBank/DDBJ whole genome shotgun (WGS) entry which is preliminary data.</text>
</comment>
<dbReference type="Proteomes" id="UP000284676">
    <property type="component" value="Unassembled WGS sequence"/>
</dbReference>
<sequence length="390" mass="43492">MKNFNYNIPTKVLFGRGKVNEVGKEAKRYGDKVLLVYGKGSVKKSGLFDVVVESLKKSGIHIYELPNIDPNPRIDSVYAGAELCRKMGINLIIAMGGGSVIDCSKAIAAQANYYGDVWQDLYVEQKLNTLTSALPVASILTLAATGSEMNGNSVISNMHTNQKLAIGHDLLRPVFSILDPEYTFTVNQYHTAAGVVDILSHLFEQYFTPDQEGYLQNRLMEAMMKTVIEYGPIAYNELDDYEARANLMWTSSLALNGMVTYGKVSTDWATHGMEHELSAFYDITHGVGLGILTPYWMKYVLSEENVHRFVEYGKNVWNLDGENNMEIANKAINKTREFFSSLGIPSTLKEVGIDESKLEKMAEQATMFGALGSMKKLYKEDVLAIYKMAL</sequence>
<dbReference type="Gene3D" id="1.20.1090.10">
    <property type="entry name" value="Dehydroquinate synthase-like - alpha domain"/>
    <property type="match status" value="1"/>
</dbReference>
<dbReference type="GO" id="GO:1990362">
    <property type="term" value="F:butanol dehydrogenase (NAD+) activity"/>
    <property type="evidence" value="ECO:0007669"/>
    <property type="project" value="InterPro"/>
</dbReference>
<proteinExistence type="predicted"/>
<dbReference type="GO" id="GO:0008106">
    <property type="term" value="F:alcohol dehydrogenase (NADP+) activity"/>
    <property type="evidence" value="ECO:0007669"/>
    <property type="project" value="TreeGrafter"/>
</dbReference>
<feature type="domain" description="Alcohol dehydrogenase iron-type/glycerol dehydrogenase GldA" evidence="2">
    <location>
        <begin position="9"/>
        <end position="180"/>
    </location>
</feature>
<dbReference type="PROSITE" id="PS00060">
    <property type="entry name" value="ADH_IRON_2"/>
    <property type="match status" value="1"/>
</dbReference>
<dbReference type="AlphaFoldDB" id="A0A414PUD2"/>
<evidence type="ECO:0000256" key="1">
    <source>
        <dbReference type="ARBA" id="ARBA00023002"/>
    </source>
</evidence>
<dbReference type="GO" id="GO:0005829">
    <property type="term" value="C:cytosol"/>
    <property type="evidence" value="ECO:0007669"/>
    <property type="project" value="TreeGrafter"/>
</dbReference>
<dbReference type="InterPro" id="IPR001670">
    <property type="entry name" value="ADH_Fe/GldA"/>
</dbReference>
<reference evidence="4 5" key="1">
    <citation type="submission" date="2018-08" db="EMBL/GenBank/DDBJ databases">
        <title>A genome reference for cultivated species of the human gut microbiota.</title>
        <authorList>
            <person name="Zou Y."/>
            <person name="Xue W."/>
            <person name="Luo G."/>
        </authorList>
    </citation>
    <scope>NUCLEOTIDE SEQUENCE [LARGE SCALE GENOMIC DNA]</scope>
    <source>
        <strain evidence="4 5">AM25-1</strain>
    </source>
</reference>
<protein>
    <submittedName>
        <fullName evidence="4">Iron-containing alcohol dehydrogenase</fullName>
    </submittedName>
</protein>
<dbReference type="GO" id="GO:0046872">
    <property type="term" value="F:metal ion binding"/>
    <property type="evidence" value="ECO:0007669"/>
    <property type="project" value="InterPro"/>
</dbReference>
<evidence type="ECO:0000259" key="2">
    <source>
        <dbReference type="Pfam" id="PF00465"/>
    </source>
</evidence>
<dbReference type="RefSeq" id="WP_118234417.1">
    <property type="nucleotide sequence ID" value="NZ_QRHL01000010.1"/>
</dbReference>
<dbReference type="EMBL" id="QRHL01000010">
    <property type="protein sequence ID" value="RHF72163.1"/>
    <property type="molecule type" value="Genomic_DNA"/>
</dbReference>
<dbReference type="PANTHER" id="PTHR43633">
    <property type="entry name" value="ALCOHOL DEHYDROGENASE YQHD"/>
    <property type="match status" value="1"/>
</dbReference>
<dbReference type="Pfam" id="PF00465">
    <property type="entry name" value="Fe-ADH"/>
    <property type="match status" value="1"/>
</dbReference>
<dbReference type="InterPro" id="IPR044731">
    <property type="entry name" value="BDH-like"/>
</dbReference>
<organism evidence="4 5">
    <name type="scientific">Fusobacterium mortiferum</name>
    <dbReference type="NCBI Taxonomy" id="850"/>
    <lineage>
        <taxon>Bacteria</taxon>
        <taxon>Fusobacteriati</taxon>
        <taxon>Fusobacteriota</taxon>
        <taxon>Fusobacteriia</taxon>
        <taxon>Fusobacteriales</taxon>
        <taxon>Fusobacteriaceae</taxon>
        <taxon>Fusobacterium</taxon>
    </lineage>
</organism>
<dbReference type="FunFam" id="3.40.50.1970:FF:000003">
    <property type="entry name" value="Alcohol dehydrogenase, iron-containing"/>
    <property type="match status" value="1"/>
</dbReference>
<gene>
    <name evidence="4" type="ORF">DW663_07370</name>
</gene>
<name>A0A414PUD2_FUSMR</name>
<feature type="domain" description="Fe-containing alcohol dehydrogenase-like C-terminal" evidence="3">
    <location>
        <begin position="191"/>
        <end position="389"/>
    </location>
</feature>
<evidence type="ECO:0000259" key="3">
    <source>
        <dbReference type="Pfam" id="PF25137"/>
    </source>
</evidence>
<dbReference type="Gene3D" id="3.40.50.1970">
    <property type="match status" value="1"/>
</dbReference>
<dbReference type="CDD" id="cd08187">
    <property type="entry name" value="BDH"/>
    <property type="match status" value="1"/>
</dbReference>